<sequence length="502" mass="57300">MSGPYFEPTFNLLQAILLLISTYSAWTFIYSKFFHPLRDFPGPWINATTRVPYWIACLRGDQVPWIQKLHARYGPVVRFGPSDLSYIGQQAWKDIYGHQRERKENPRDPQFYPPSENGAPSVADLNAEEHATLRRLMAPAFSDRAVKEQERMFHGFADLMVGTMQKAVVDGQGSCIDMVKTFNLTTFDIMAQLTFGESLGLLESSEYTPWVELVFKSIRLVPILQILEYYPILKFVFKILEPKSVQRMRVTHYKHSADRLHRRLERGSDEPDIWNLVSAQDGAEESIITVPQMVSNAQLFMAAGTETTATLLSGLTYLLLTNLRCLETLTHEIRIAFESSQQINFESLARLPYLNACIEEGLRMYPPVPSGFPRVIPEGGNVIMGRWVPAGTSVSVHTTSTYRDPGNFKNPNQFIPDRWMGDPTYKDDKLDARQPFSVGPRSCLGMGMAWHEMRLLLSKVLIDFDLELCDESREWMNQKVYILWQKKPLICRAIPVSRGAAS</sequence>
<evidence type="ECO:0000313" key="1">
    <source>
        <dbReference type="EMBL" id="KAI6084193.1"/>
    </source>
</evidence>
<dbReference type="EMBL" id="MU394341">
    <property type="protein sequence ID" value="KAI6084193.1"/>
    <property type="molecule type" value="Genomic_DNA"/>
</dbReference>
<gene>
    <name evidence="1" type="ORF">F4821DRAFT_243418</name>
</gene>
<keyword evidence="2" id="KW-1185">Reference proteome</keyword>
<comment type="caution">
    <text evidence="1">The sequence shown here is derived from an EMBL/GenBank/DDBJ whole genome shotgun (WGS) entry which is preliminary data.</text>
</comment>
<evidence type="ECO:0000313" key="2">
    <source>
        <dbReference type="Proteomes" id="UP001497680"/>
    </source>
</evidence>
<organism evidence="1 2">
    <name type="scientific">Hypoxylon rubiginosum</name>
    <dbReference type="NCBI Taxonomy" id="110542"/>
    <lineage>
        <taxon>Eukaryota</taxon>
        <taxon>Fungi</taxon>
        <taxon>Dikarya</taxon>
        <taxon>Ascomycota</taxon>
        <taxon>Pezizomycotina</taxon>
        <taxon>Sordariomycetes</taxon>
        <taxon>Xylariomycetidae</taxon>
        <taxon>Xylariales</taxon>
        <taxon>Hypoxylaceae</taxon>
        <taxon>Hypoxylon</taxon>
    </lineage>
</organism>
<proteinExistence type="predicted"/>
<name>A0ACC0CUL4_9PEZI</name>
<protein>
    <submittedName>
        <fullName evidence="1">Cytochrome P450 monooxygenase-like protein</fullName>
    </submittedName>
</protein>
<reference evidence="1 2" key="1">
    <citation type="journal article" date="2022" name="New Phytol.">
        <title>Ecological generalism drives hyperdiversity of secondary metabolite gene clusters in xylarialean endophytes.</title>
        <authorList>
            <person name="Franco M.E.E."/>
            <person name="Wisecaver J.H."/>
            <person name="Arnold A.E."/>
            <person name="Ju Y.M."/>
            <person name="Slot J.C."/>
            <person name="Ahrendt S."/>
            <person name="Moore L.P."/>
            <person name="Eastman K.E."/>
            <person name="Scott K."/>
            <person name="Konkel Z."/>
            <person name="Mondo S.J."/>
            <person name="Kuo A."/>
            <person name="Hayes R.D."/>
            <person name="Haridas S."/>
            <person name="Andreopoulos B."/>
            <person name="Riley R."/>
            <person name="LaButti K."/>
            <person name="Pangilinan J."/>
            <person name="Lipzen A."/>
            <person name="Amirebrahimi M."/>
            <person name="Yan J."/>
            <person name="Adam C."/>
            <person name="Keymanesh K."/>
            <person name="Ng V."/>
            <person name="Louie K."/>
            <person name="Northen T."/>
            <person name="Drula E."/>
            <person name="Henrissat B."/>
            <person name="Hsieh H.M."/>
            <person name="Youens-Clark K."/>
            <person name="Lutzoni F."/>
            <person name="Miadlikowska J."/>
            <person name="Eastwood D.C."/>
            <person name="Hamelin R.C."/>
            <person name="Grigoriev I.V."/>
            <person name="U'Ren J.M."/>
        </authorList>
    </citation>
    <scope>NUCLEOTIDE SEQUENCE [LARGE SCALE GENOMIC DNA]</scope>
    <source>
        <strain evidence="1 2">ER1909</strain>
    </source>
</reference>
<dbReference type="Proteomes" id="UP001497680">
    <property type="component" value="Unassembled WGS sequence"/>
</dbReference>
<accession>A0ACC0CUL4</accession>